<reference evidence="8 9" key="1">
    <citation type="journal article" date="2012" name="PLoS Pathog.">
        <title>Diverse lifestyles and strategies of plant pathogenesis encoded in the genomes of eighteen Dothideomycetes fungi.</title>
        <authorList>
            <person name="Ohm R.A."/>
            <person name="Feau N."/>
            <person name="Henrissat B."/>
            <person name="Schoch C.L."/>
            <person name="Horwitz B.A."/>
            <person name="Barry K.W."/>
            <person name="Condon B.J."/>
            <person name="Copeland A.C."/>
            <person name="Dhillon B."/>
            <person name="Glaser F."/>
            <person name="Hesse C.N."/>
            <person name="Kosti I."/>
            <person name="LaButti K."/>
            <person name="Lindquist E.A."/>
            <person name="Lucas S."/>
            <person name="Salamov A.A."/>
            <person name="Bradshaw R.E."/>
            <person name="Ciuffetti L."/>
            <person name="Hamelin R.C."/>
            <person name="Kema G.H.J."/>
            <person name="Lawrence C."/>
            <person name="Scott J.A."/>
            <person name="Spatafora J.W."/>
            <person name="Turgeon B.G."/>
            <person name="de Wit P.J.G.M."/>
            <person name="Zhong S."/>
            <person name="Goodwin S.B."/>
            <person name="Grigoriev I.V."/>
        </authorList>
    </citation>
    <scope>NUCLEOTIDE SEQUENCE [LARGE SCALE GENOMIC DNA]</scope>
    <source>
        <strain evidence="9">C5 / ATCC 48332 / race O</strain>
    </source>
</reference>
<feature type="transmembrane region" description="Helical" evidence="6">
    <location>
        <begin position="208"/>
        <end position="230"/>
    </location>
</feature>
<dbReference type="PANTHER" id="PTHR33048">
    <property type="entry name" value="PTH11-LIKE INTEGRAL MEMBRANE PROTEIN (AFU_ORTHOLOGUE AFUA_5G11245)"/>
    <property type="match status" value="1"/>
</dbReference>
<feature type="domain" description="Rhodopsin" evidence="7">
    <location>
        <begin position="43"/>
        <end position="272"/>
    </location>
</feature>
<dbReference type="OrthoDB" id="3648173at2759"/>
<dbReference type="AlphaFoldDB" id="M2VA29"/>
<evidence type="ECO:0000256" key="4">
    <source>
        <dbReference type="ARBA" id="ARBA00023136"/>
    </source>
</evidence>
<gene>
    <name evidence="8" type="ORF">COCHEDRAFT_1220192</name>
</gene>
<dbReference type="InterPro" id="IPR052337">
    <property type="entry name" value="SAT4-like"/>
</dbReference>
<feature type="transmembrane region" description="Helical" evidence="6">
    <location>
        <begin position="176"/>
        <end position="196"/>
    </location>
</feature>
<dbReference type="PANTHER" id="PTHR33048:SF47">
    <property type="entry name" value="INTEGRAL MEMBRANE PROTEIN-RELATED"/>
    <property type="match status" value="1"/>
</dbReference>
<evidence type="ECO:0000313" key="8">
    <source>
        <dbReference type="EMBL" id="EMD96578.1"/>
    </source>
</evidence>
<keyword evidence="4 6" id="KW-0472">Membrane</keyword>
<dbReference type="InterPro" id="IPR049326">
    <property type="entry name" value="Rhodopsin_dom_fungi"/>
</dbReference>
<reference evidence="9" key="2">
    <citation type="journal article" date="2013" name="PLoS Genet.">
        <title>Comparative genome structure, secondary metabolite, and effector coding capacity across Cochliobolus pathogens.</title>
        <authorList>
            <person name="Condon B.J."/>
            <person name="Leng Y."/>
            <person name="Wu D."/>
            <person name="Bushley K.E."/>
            <person name="Ohm R.A."/>
            <person name="Otillar R."/>
            <person name="Martin J."/>
            <person name="Schackwitz W."/>
            <person name="Grimwood J."/>
            <person name="MohdZainudin N."/>
            <person name="Xue C."/>
            <person name="Wang R."/>
            <person name="Manning V.A."/>
            <person name="Dhillon B."/>
            <person name="Tu Z.J."/>
            <person name="Steffenson B.J."/>
            <person name="Salamov A."/>
            <person name="Sun H."/>
            <person name="Lowry S."/>
            <person name="LaButti K."/>
            <person name="Han J."/>
            <person name="Copeland A."/>
            <person name="Lindquist E."/>
            <person name="Barry K."/>
            <person name="Schmutz J."/>
            <person name="Baker S.E."/>
            <person name="Ciuffetti L.M."/>
            <person name="Grigoriev I.V."/>
            <person name="Zhong S."/>
            <person name="Turgeon B.G."/>
        </authorList>
    </citation>
    <scope>NUCLEOTIDE SEQUENCE [LARGE SCALE GENOMIC DNA]</scope>
    <source>
        <strain evidence="9">C5 / ATCC 48332 / race O</strain>
    </source>
</reference>
<keyword evidence="2 6" id="KW-0812">Transmembrane</keyword>
<organism evidence="8 9">
    <name type="scientific">Cochliobolus heterostrophus (strain C5 / ATCC 48332 / race O)</name>
    <name type="common">Southern corn leaf blight fungus</name>
    <name type="synonym">Bipolaris maydis</name>
    <dbReference type="NCBI Taxonomy" id="701091"/>
    <lineage>
        <taxon>Eukaryota</taxon>
        <taxon>Fungi</taxon>
        <taxon>Dikarya</taxon>
        <taxon>Ascomycota</taxon>
        <taxon>Pezizomycotina</taxon>
        <taxon>Dothideomycetes</taxon>
        <taxon>Pleosporomycetidae</taxon>
        <taxon>Pleosporales</taxon>
        <taxon>Pleosporineae</taxon>
        <taxon>Pleosporaceae</taxon>
        <taxon>Bipolaris</taxon>
    </lineage>
</organism>
<dbReference type="HOGENOM" id="CLU_028200_12_1_1"/>
<dbReference type="GO" id="GO:0016020">
    <property type="term" value="C:membrane"/>
    <property type="evidence" value="ECO:0007669"/>
    <property type="project" value="UniProtKB-SubCell"/>
</dbReference>
<feature type="transmembrane region" description="Helical" evidence="6">
    <location>
        <begin position="136"/>
        <end position="156"/>
    </location>
</feature>
<comment type="subcellular location">
    <subcellularLocation>
        <location evidence="1">Membrane</location>
        <topology evidence="1">Multi-pass membrane protein</topology>
    </subcellularLocation>
</comment>
<sequence length="363" mass="40609">MQGILPPPEGVVPDFSGARSPLQQKVLVSYIAITSISTFFLGLRLYTRIFLSRNPGFDDLIVFFSWLGCVSWFAICASAFRYGFGLHAWNVTPDQLTGYLKTLIAICIIYVWTPALTKFSLLVLYYRISTQAWMRIAIYAIGVLTFGYTLSITIVVVGPCNPLTDKDGTCLKDINLFMAIINILTDFLIILLPLPMLYALQLRLKQKVLLGIVFTLGSGVIVVSIVRIIYVYNYVGNPDITFYQASACIFSEVELNAGVICASIATLKPFVVRHMSFSLSLSGNSERSKTRSRALTWLRRSRGQNKSYVLGSLDNHKAKPSQNQEESSIQVSTQYFVTSTERPLKDSDSTERIIVPEVRKEVC</sequence>
<dbReference type="Proteomes" id="UP000016936">
    <property type="component" value="Unassembled WGS sequence"/>
</dbReference>
<evidence type="ECO:0000259" key="7">
    <source>
        <dbReference type="Pfam" id="PF20684"/>
    </source>
</evidence>
<protein>
    <recommendedName>
        <fullName evidence="7">Rhodopsin domain-containing protein</fullName>
    </recommendedName>
</protein>
<proteinExistence type="inferred from homology"/>
<comment type="similarity">
    <text evidence="5">Belongs to the SAT4 family.</text>
</comment>
<feature type="transmembrane region" description="Helical" evidence="6">
    <location>
        <begin position="27"/>
        <end position="47"/>
    </location>
</feature>
<name>M2VA29_COCH5</name>
<dbReference type="eggNOG" id="ENOG502SMUF">
    <property type="taxonomic scope" value="Eukaryota"/>
</dbReference>
<dbReference type="OMA" id="ILLAWPC"/>
<keyword evidence="3 6" id="KW-1133">Transmembrane helix</keyword>
<keyword evidence="9" id="KW-1185">Reference proteome</keyword>
<evidence type="ECO:0000256" key="2">
    <source>
        <dbReference type="ARBA" id="ARBA00022692"/>
    </source>
</evidence>
<evidence type="ECO:0000256" key="3">
    <source>
        <dbReference type="ARBA" id="ARBA00022989"/>
    </source>
</evidence>
<dbReference type="EMBL" id="KB445569">
    <property type="protein sequence ID" value="EMD96578.1"/>
    <property type="molecule type" value="Genomic_DNA"/>
</dbReference>
<evidence type="ECO:0000256" key="5">
    <source>
        <dbReference type="ARBA" id="ARBA00038359"/>
    </source>
</evidence>
<dbReference type="Pfam" id="PF20684">
    <property type="entry name" value="Fung_rhodopsin"/>
    <property type="match status" value="1"/>
</dbReference>
<evidence type="ECO:0000256" key="1">
    <source>
        <dbReference type="ARBA" id="ARBA00004141"/>
    </source>
</evidence>
<evidence type="ECO:0000313" key="9">
    <source>
        <dbReference type="Proteomes" id="UP000016936"/>
    </source>
</evidence>
<accession>M2VA29</accession>
<evidence type="ECO:0000256" key="6">
    <source>
        <dbReference type="SAM" id="Phobius"/>
    </source>
</evidence>
<feature type="transmembrane region" description="Helical" evidence="6">
    <location>
        <begin position="59"/>
        <end position="82"/>
    </location>
</feature>
<feature type="transmembrane region" description="Helical" evidence="6">
    <location>
        <begin position="102"/>
        <end position="124"/>
    </location>
</feature>